<organism evidence="8">
    <name type="scientific">candidate division TA06 bacterium ADurb.Bin417</name>
    <dbReference type="NCBI Taxonomy" id="1852828"/>
    <lineage>
        <taxon>Bacteria</taxon>
        <taxon>Bacteria division TA06</taxon>
    </lineage>
</organism>
<keyword evidence="3" id="KW-0479">Metal-binding</keyword>
<dbReference type="AlphaFoldDB" id="A0A1V5MKD9"/>
<feature type="domain" description="Fe-S hydro-lyase tartrate dehydratase alpha-type catalytic" evidence="7">
    <location>
        <begin position="18"/>
        <end position="288"/>
    </location>
</feature>
<keyword evidence="6 8" id="KW-0456">Lyase</keyword>
<sequence length="290" mass="31664">MKKTERIRLIKADRLIRLVTELARQANFEFPKPLVHLLDRAIVREESAEAKQALSAILTNIRLAQRLPLPLCQDTGLVEVFLEIGHRVRLDLGGGQDLETVINRGVSRAYREYYLRASAVDPLSRENTGDNTPAVVHTRIVAGRGLVIRMLIKGFGSENMGRIQALSPGASPEEIVEKVVQAVAEAGANPCPPVIIGCGLGGTMEQAALAAREALLEPEELLRPNPDRQLRAMEKEILRRVNRLGIGPAGMGGRTTALAARIEKRPTHIAGLPLAVNISCWALRTARAEI</sequence>
<comment type="caution">
    <text evidence="8">The sequence shown here is derived from an EMBL/GenBank/DDBJ whole genome shotgun (WGS) entry which is preliminary data.</text>
</comment>
<dbReference type="NCBIfam" id="NF004885">
    <property type="entry name" value="PRK06246.1"/>
    <property type="match status" value="1"/>
</dbReference>
<keyword evidence="4" id="KW-0408">Iron</keyword>
<evidence type="ECO:0000256" key="2">
    <source>
        <dbReference type="ARBA" id="ARBA00022485"/>
    </source>
</evidence>
<reference evidence="8" key="1">
    <citation type="submission" date="2017-02" db="EMBL/GenBank/DDBJ databases">
        <title>Delving into the versatile metabolic prowess of the omnipresent phylum Bacteroidetes.</title>
        <authorList>
            <person name="Nobu M.K."/>
            <person name="Mei R."/>
            <person name="Narihiro T."/>
            <person name="Kuroda K."/>
            <person name="Liu W.-T."/>
        </authorList>
    </citation>
    <scope>NUCLEOTIDE SEQUENCE</scope>
    <source>
        <strain evidence="8">ADurb.Bin417</strain>
    </source>
</reference>
<dbReference type="Pfam" id="PF05681">
    <property type="entry name" value="Fumerase"/>
    <property type="match status" value="1"/>
</dbReference>
<evidence type="ECO:0000256" key="1">
    <source>
        <dbReference type="ARBA" id="ARBA00008876"/>
    </source>
</evidence>
<dbReference type="GO" id="GO:0046872">
    <property type="term" value="F:metal ion binding"/>
    <property type="evidence" value="ECO:0007669"/>
    <property type="project" value="UniProtKB-KW"/>
</dbReference>
<keyword evidence="2" id="KW-0004">4Fe-4S</keyword>
<gene>
    <name evidence="8" type="primary">ttdA</name>
    <name evidence="8" type="ORF">BWY73_00241</name>
</gene>
<proteinExistence type="inferred from homology"/>
<accession>A0A1V5MKD9</accession>
<keyword evidence="5" id="KW-0411">Iron-sulfur</keyword>
<comment type="similarity">
    <text evidence="1">Belongs to the class-I fumarase family.</text>
</comment>
<protein>
    <submittedName>
        <fullName evidence="8">L(+)-tartrate dehydratase subunit alpha</fullName>
        <ecNumber evidence="8">4.2.1.32</ecNumber>
    </submittedName>
</protein>
<dbReference type="Proteomes" id="UP000485484">
    <property type="component" value="Unassembled WGS sequence"/>
</dbReference>
<evidence type="ECO:0000256" key="3">
    <source>
        <dbReference type="ARBA" id="ARBA00022723"/>
    </source>
</evidence>
<dbReference type="GO" id="GO:0008730">
    <property type="term" value="F:L(+)-tartrate dehydratase activity"/>
    <property type="evidence" value="ECO:0007669"/>
    <property type="project" value="UniProtKB-EC"/>
</dbReference>
<name>A0A1V5MKD9_UNCT6</name>
<dbReference type="GO" id="GO:0051539">
    <property type="term" value="F:4 iron, 4 sulfur cluster binding"/>
    <property type="evidence" value="ECO:0007669"/>
    <property type="project" value="UniProtKB-KW"/>
</dbReference>
<evidence type="ECO:0000256" key="4">
    <source>
        <dbReference type="ARBA" id="ARBA00023004"/>
    </source>
</evidence>
<dbReference type="EC" id="4.2.1.32" evidence="8"/>
<evidence type="ECO:0000259" key="7">
    <source>
        <dbReference type="Pfam" id="PF05681"/>
    </source>
</evidence>
<dbReference type="PANTHER" id="PTHR30389:SF17">
    <property type="entry name" value="L(+)-TARTRATE DEHYDRATASE SUBUNIT ALPHA-RELATED"/>
    <property type="match status" value="1"/>
</dbReference>
<evidence type="ECO:0000256" key="6">
    <source>
        <dbReference type="ARBA" id="ARBA00023239"/>
    </source>
</evidence>
<dbReference type="NCBIfam" id="TIGR00722">
    <property type="entry name" value="ttdA_fumA_fumB"/>
    <property type="match status" value="1"/>
</dbReference>
<dbReference type="InterPro" id="IPR004646">
    <property type="entry name" value="Fe-S_hydro-lyase_TtdA-typ_cat"/>
</dbReference>
<dbReference type="InterPro" id="IPR051208">
    <property type="entry name" value="Class-I_Fumarase/Tartrate_DH"/>
</dbReference>
<evidence type="ECO:0000313" key="8">
    <source>
        <dbReference type="EMBL" id="OPZ93585.1"/>
    </source>
</evidence>
<evidence type="ECO:0000256" key="5">
    <source>
        <dbReference type="ARBA" id="ARBA00023014"/>
    </source>
</evidence>
<dbReference type="EMBL" id="MWAK01000017">
    <property type="protein sequence ID" value="OPZ93585.1"/>
    <property type="molecule type" value="Genomic_DNA"/>
</dbReference>
<dbReference type="PANTHER" id="PTHR30389">
    <property type="entry name" value="FUMARATE HYDRATASE-RELATED"/>
    <property type="match status" value="1"/>
</dbReference>